<dbReference type="Pfam" id="PF12796">
    <property type="entry name" value="Ank_2"/>
    <property type="match status" value="2"/>
</dbReference>
<sequence length="225" mass="24140">MTIQQKSIQNAAFEGNTELVTSLLEINPDAVKSMDEDGRTALHWSTSGKHTSLTSLLLSRGSSPTAIDSTGMTPLHIGCSVGATPLVLLLLPLSTPVLNATTQTGQTALHYAASKNHREIVDALLSAGADPSVKDATGQTPLHRAVTRGWTEVVRRLKEDARCKVNVRDAVGNTPLYLAAEEGHVEIVRYLLQVGADRDVVNKEEKGPADVTIDKTIRDLLSQES</sequence>
<evidence type="ECO:0000256" key="1">
    <source>
        <dbReference type="ARBA" id="ARBA00022737"/>
    </source>
</evidence>
<name>A0A507E2R2_9FUNG</name>
<dbReference type="Gene3D" id="1.25.40.20">
    <property type="entry name" value="Ankyrin repeat-containing domain"/>
    <property type="match status" value="1"/>
</dbReference>
<evidence type="ECO:0000256" key="2">
    <source>
        <dbReference type="ARBA" id="ARBA00023043"/>
    </source>
</evidence>
<dbReference type="Proteomes" id="UP000318582">
    <property type="component" value="Unassembled WGS sequence"/>
</dbReference>
<dbReference type="SUPFAM" id="SSF48403">
    <property type="entry name" value="Ankyrin repeat"/>
    <property type="match status" value="1"/>
</dbReference>
<evidence type="ECO:0000256" key="3">
    <source>
        <dbReference type="PROSITE-ProRule" id="PRU00023"/>
    </source>
</evidence>
<feature type="repeat" description="ANK" evidence="3">
    <location>
        <begin position="171"/>
        <end position="203"/>
    </location>
</feature>
<organism evidence="4 5">
    <name type="scientific">Powellomyces hirtus</name>
    <dbReference type="NCBI Taxonomy" id="109895"/>
    <lineage>
        <taxon>Eukaryota</taxon>
        <taxon>Fungi</taxon>
        <taxon>Fungi incertae sedis</taxon>
        <taxon>Chytridiomycota</taxon>
        <taxon>Chytridiomycota incertae sedis</taxon>
        <taxon>Chytridiomycetes</taxon>
        <taxon>Spizellomycetales</taxon>
        <taxon>Powellomycetaceae</taxon>
        <taxon>Powellomyces</taxon>
    </lineage>
</organism>
<dbReference type="PANTHER" id="PTHR24161">
    <property type="entry name" value="ANK_REP_REGION DOMAIN-CONTAINING PROTEIN-RELATED"/>
    <property type="match status" value="1"/>
</dbReference>
<feature type="repeat" description="ANK" evidence="3">
    <location>
        <begin position="104"/>
        <end position="136"/>
    </location>
</feature>
<dbReference type="PRINTS" id="PR01415">
    <property type="entry name" value="ANKYRIN"/>
</dbReference>
<proteinExistence type="predicted"/>
<evidence type="ECO:0000313" key="5">
    <source>
        <dbReference type="Proteomes" id="UP000318582"/>
    </source>
</evidence>
<dbReference type="InterPro" id="IPR036770">
    <property type="entry name" value="Ankyrin_rpt-contain_sf"/>
</dbReference>
<accession>A0A507E2R2</accession>
<dbReference type="STRING" id="109895.A0A507E2R2"/>
<dbReference type="SMART" id="SM00248">
    <property type="entry name" value="ANK"/>
    <property type="match status" value="5"/>
</dbReference>
<gene>
    <name evidence="4" type="ORF">PhCBS80983_g03357</name>
</gene>
<keyword evidence="1" id="KW-0677">Repeat</keyword>
<keyword evidence="2 3" id="KW-0040">ANK repeat</keyword>
<reference evidence="4 5" key="1">
    <citation type="journal article" date="2019" name="Sci. Rep.">
        <title>Comparative genomics of chytrid fungi reveal insights into the obligate biotrophic and pathogenic lifestyle of Synchytrium endobioticum.</title>
        <authorList>
            <person name="van de Vossenberg B.T.L.H."/>
            <person name="Warris S."/>
            <person name="Nguyen H.D.T."/>
            <person name="van Gent-Pelzer M.P.E."/>
            <person name="Joly D.L."/>
            <person name="van de Geest H.C."/>
            <person name="Bonants P.J.M."/>
            <person name="Smith D.S."/>
            <person name="Levesque C.A."/>
            <person name="van der Lee T.A.J."/>
        </authorList>
    </citation>
    <scope>NUCLEOTIDE SEQUENCE [LARGE SCALE GENOMIC DNA]</scope>
    <source>
        <strain evidence="4 5">CBS 809.83</strain>
    </source>
</reference>
<dbReference type="EMBL" id="QEAQ01000041">
    <property type="protein sequence ID" value="TPX58126.1"/>
    <property type="molecule type" value="Genomic_DNA"/>
</dbReference>
<evidence type="ECO:0000313" key="4">
    <source>
        <dbReference type="EMBL" id="TPX58126.1"/>
    </source>
</evidence>
<dbReference type="PROSITE" id="PS50297">
    <property type="entry name" value="ANK_REP_REGION"/>
    <property type="match status" value="4"/>
</dbReference>
<dbReference type="PANTHER" id="PTHR24161:SF124">
    <property type="entry name" value="TRANSIENT RECEPTOR POTENTIAL CHANNEL PYREXIA"/>
    <property type="match status" value="1"/>
</dbReference>
<dbReference type="PROSITE" id="PS50088">
    <property type="entry name" value="ANK_REPEAT"/>
    <property type="match status" value="4"/>
</dbReference>
<feature type="repeat" description="ANK" evidence="3">
    <location>
        <begin position="37"/>
        <end position="69"/>
    </location>
</feature>
<feature type="repeat" description="ANK" evidence="3">
    <location>
        <begin position="137"/>
        <end position="157"/>
    </location>
</feature>
<dbReference type="InterPro" id="IPR002110">
    <property type="entry name" value="Ankyrin_rpt"/>
</dbReference>
<protein>
    <submittedName>
        <fullName evidence="4">Uncharacterized protein</fullName>
    </submittedName>
</protein>
<comment type="caution">
    <text evidence="4">The sequence shown here is derived from an EMBL/GenBank/DDBJ whole genome shotgun (WGS) entry which is preliminary data.</text>
</comment>
<dbReference type="AlphaFoldDB" id="A0A507E2R2"/>
<keyword evidence="5" id="KW-1185">Reference proteome</keyword>